<dbReference type="AlphaFoldDB" id="U5YGG4"/>
<dbReference type="PANTHER" id="PTHR11655:SF14">
    <property type="entry name" value="LARGE RIBOSOMAL SUBUNIT PROTEIN UL6M"/>
    <property type="match status" value="1"/>
</dbReference>
<dbReference type="Pfam" id="PF00347">
    <property type="entry name" value="Ribosomal_L6"/>
    <property type="match status" value="1"/>
</dbReference>
<evidence type="ECO:0000256" key="3">
    <source>
        <dbReference type="ARBA" id="ARBA00023274"/>
    </source>
</evidence>
<comment type="similarity">
    <text evidence="1 4">Belongs to the universal ribosomal protein uL6 family.</text>
</comment>
<evidence type="ECO:0000256" key="1">
    <source>
        <dbReference type="ARBA" id="ARBA00009356"/>
    </source>
</evidence>
<keyword evidence="6" id="KW-0496">Mitochondrion</keyword>
<dbReference type="SUPFAM" id="SSF56053">
    <property type="entry name" value="Ribosomal protein L6"/>
    <property type="match status" value="1"/>
</dbReference>
<geneLocation type="mitochondrion" evidence="6"/>
<dbReference type="Gene3D" id="3.90.930.12">
    <property type="entry name" value="Ribosomal protein L6, alpha-beta domain"/>
    <property type="match status" value="1"/>
</dbReference>
<dbReference type="EMBL" id="KF060939">
    <property type="protein sequence ID" value="AGZ90210.1"/>
    <property type="molecule type" value="Genomic_DNA"/>
</dbReference>
<dbReference type="GeneID" id="17622547"/>
<dbReference type="InterPro" id="IPR002358">
    <property type="entry name" value="Ribosomal_uL6_CS"/>
</dbReference>
<dbReference type="GO" id="GO:0006412">
    <property type="term" value="P:translation"/>
    <property type="evidence" value="ECO:0007669"/>
    <property type="project" value="InterPro"/>
</dbReference>
<gene>
    <name evidence="6" type="primary">rpl6</name>
</gene>
<dbReference type="InterPro" id="IPR019906">
    <property type="entry name" value="Ribosomal_uL6_bac-type"/>
</dbReference>
<feature type="domain" description="Large ribosomal subunit protein uL6 alpha-beta" evidence="5">
    <location>
        <begin position="152"/>
        <end position="224"/>
    </location>
</feature>
<dbReference type="InterPro" id="IPR036789">
    <property type="entry name" value="Ribosomal_uL6-like_a/b-dom_sf"/>
</dbReference>
<evidence type="ECO:0000256" key="4">
    <source>
        <dbReference type="RuleBase" id="RU003869"/>
    </source>
</evidence>
<evidence type="ECO:0000259" key="5">
    <source>
        <dbReference type="Pfam" id="PF00347"/>
    </source>
</evidence>
<dbReference type="GO" id="GO:0019843">
    <property type="term" value="F:rRNA binding"/>
    <property type="evidence" value="ECO:0007669"/>
    <property type="project" value="InterPro"/>
</dbReference>
<evidence type="ECO:0000256" key="2">
    <source>
        <dbReference type="ARBA" id="ARBA00022980"/>
    </source>
</evidence>
<protein>
    <submittedName>
        <fullName evidence="6">Ribosomal protein L6</fullName>
    </submittedName>
</protein>
<name>U5YGG4_MONSK</name>
<organism evidence="6">
    <name type="scientific">Monomastix sp. (strain OKE-1)</name>
    <dbReference type="NCBI Taxonomy" id="141716"/>
    <lineage>
        <taxon>Eukaryota</taxon>
        <taxon>Viridiplantae</taxon>
        <taxon>Chlorophyta</taxon>
        <taxon>Mamiellophyceae</taxon>
        <taxon>Monomastigales</taxon>
        <taxon>Monomastigaceae</taxon>
        <taxon>Monomastix</taxon>
    </lineage>
</organism>
<accession>U5YGG4</accession>
<dbReference type="InterPro" id="IPR020040">
    <property type="entry name" value="Ribosomal_uL6_a/b-dom"/>
</dbReference>
<dbReference type="InterPro" id="IPR000702">
    <property type="entry name" value="Ribosomal_uL6-like"/>
</dbReference>
<dbReference type="PROSITE" id="PS00525">
    <property type="entry name" value="RIBOSOMAL_L6_1"/>
    <property type="match status" value="1"/>
</dbReference>
<dbReference type="GO" id="GO:0005762">
    <property type="term" value="C:mitochondrial large ribosomal subunit"/>
    <property type="evidence" value="ECO:0007669"/>
    <property type="project" value="TreeGrafter"/>
</dbReference>
<dbReference type="PRINTS" id="PR00059">
    <property type="entry name" value="RIBOSOMALL6"/>
</dbReference>
<dbReference type="RefSeq" id="YP_008802557.1">
    <property type="nucleotide sequence ID" value="NC_022797.1"/>
</dbReference>
<dbReference type="GO" id="GO:0003735">
    <property type="term" value="F:structural constituent of ribosome"/>
    <property type="evidence" value="ECO:0007669"/>
    <property type="project" value="InterPro"/>
</dbReference>
<keyword evidence="2 4" id="KW-0689">Ribosomal protein</keyword>
<dbReference type="PANTHER" id="PTHR11655">
    <property type="entry name" value="60S/50S RIBOSOMAL PROTEIN L6/L9"/>
    <property type="match status" value="1"/>
</dbReference>
<sequence>MQKNTSVHFLNQSGCFHSHSIKIPSDIKLEIVEEGLPSSHHTHSVLKCTGPLGCVHVNLQKIDKYGLCFFEIIEKQSSQGVLESFLHVSIKSFSDFNQKKSGKKSTHTIAQQSLAFSNVLTSMCQQMIEGVSKGFVLYLELHGVGFRASVHEKTLAGKTVKYLEFKLGQSHDIFFEIPDNIQIFSVKPTLIGLYGIDKEGITQLAAKMRHLKVPDSYKGKGIRYKDESVKTKIGKKK</sequence>
<keyword evidence="3 4" id="KW-0687">Ribonucleoprotein</keyword>
<reference evidence="6" key="1">
    <citation type="journal article" date="2013" name="Genome Biol. Evol.">
        <title>Tracing the evolution of streptophyte algae and their mitochondrial genome.</title>
        <authorList>
            <person name="Turmel M."/>
            <person name="Otis C."/>
            <person name="Lemieux C."/>
        </authorList>
    </citation>
    <scope>NUCLEOTIDE SEQUENCE</scope>
</reference>
<proteinExistence type="inferred from homology"/>
<evidence type="ECO:0000313" key="6">
    <source>
        <dbReference type="EMBL" id="AGZ90210.1"/>
    </source>
</evidence>